<sequence>MPERTEADMYDSDLNDQREQLVELAMQAIARRGGDISKAILAADTQVTRAKIDQVFPEEADLAAALVERWFRPLVAIMEDVLAADLPPNRKMYEFFARRFDYLRAQFQRDPANFALFVELGDRHWDEVRSYVDLGDHYLSEIIAQAQADGYFAGLTINHSLSLINQMLVTYVQPMFLIMIPDRLSEDKLARIVDTIFAGLSATAGGAAGVSKLRIA</sequence>
<accession>A0A845B1C7</accession>
<evidence type="ECO:0000313" key="2">
    <source>
        <dbReference type="EMBL" id="MXP44240.1"/>
    </source>
</evidence>
<gene>
    <name evidence="2" type="ORF">GRI65_07210</name>
</gene>
<evidence type="ECO:0000313" key="3">
    <source>
        <dbReference type="Proteomes" id="UP000431922"/>
    </source>
</evidence>
<dbReference type="InterPro" id="IPR041478">
    <property type="entry name" value="TetR_C_27"/>
</dbReference>
<dbReference type="AlphaFoldDB" id="A0A845B1C7"/>
<dbReference type="EMBL" id="WTYL01000002">
    <property type="protein sequence ID" value="MXP44240.1"/>
    <property type="molecule type" value="Genomic_DNA"/>
</dbReference>
<dbReference type="Pfam" id="PF17935">
    <property type="entry name" value="TetR_C_27"/>
    <property type="match status" value="1"/>
</dbReference>
<proteinExistence type="predicted"/>
<reference evidence="2 3" key="1">
    <citation type="submission" date="2019-12" db="EMBL/GenBank/DDBJ databases">
        <title>Genomic-based taxomic classification of the family Erythrobacteraceae.</title>
        <authorList>
            <person name="Xu L."/>
        </authorList>
    </citation>
    <scope>NUCLEOTIDE SEQUENCE [LARGE SCALE GENOMIC DNA]</scope>
    <source>
        <strain evidence="2 3">KCTC 42453</strain>
    </source>
</reference>
<evidence type="ECO:0000259" key="1">
    <source>
        <dbReference type="Pfam" id="PF17935"/>
    </source>
</evidence>
<keyword evidence="3" id="KW-1185">Reference proteome</keyword>
<dbReference type="Gene3D" id="1.10.357.10">
    <property type="entry name" value="Tetracycline Repressor, domain 2"/>
    <property type="match status" value="1"/>
</dbReference>
<dbReference type="InterPro" id="IPR009057">
    <property type="entry name" value="Homeodomain-like_sf"/>
</dbReference>
<protein>
    <recommendedName>
        <fullName evidence="1">Tetracyclin repressor-like C-terminal domain-containing protein</fullName>
    </recommendedName>
</protein>
<dbReference type="SUPFAM" id="SSF46689">
    <property type="entry name" value="Homeodomain-like"/>
    <property type="match status" value="1"/>
</dbReference>
<feature type="domain" description="Tetracyclin repressor-like C-terminal" evidence="1">
    <location>
        <begin position="88"/>
        <end position="193"/>
    </location>
</feature>
<name>A0A845B1C7_9SPHN</name>
<dbReference type="Proteomes" id="UP000431922">
    <property type="component" value="Unassembled WGS sequence"/>
</dbReference>
<organism evidence="2 3">
    <name type="scientific">Allopontixanthobacter sediminis</name>
    <dbReference type="NCBI Taxonomy" id="1689985"/>
    <lineage>
        <taxon>Bacteria</taxon>
        <taxon>Pseudomonadati</taxon>
        <taxon>Pseudomonadota</taxon>
        <taxon>Alphaproteobacteria</taxon>
        <taxon>Sphingomonadales</taxon>
        <taxon>Erythrobacteraceae</taxon>
        <taxon>Allopontixanthobacter</taxon>
    </lineage>
</organism>
<comment type="caution">
    <text evidence="2">The sequence shown here is derived from an EMBL/GenBank/DDBJ whole genome shotgun (WGS) entry which is preliminary data.</text>
</comment>